<dbReference type="PROSITE" id="PS00237">
    <property type="entry name" value="G_PROTEIN_RECEP_F1_1"/>
    <property type="match status" value="1"/>
</dbReference>
<protein>
    <submittedName>
        <fullName evidence="6">FMRFamide receptor</fullName>
    </submittedName>
</protein>
<dbReference type="GO" id="GO:0004930">
    <property type="term" value="F:G protein-coupled receptor activity"/>
    <property type="evidence" value="ECO:0007669"/>
    <property type="project" value="InterPro"/>
</dbReference>
<keyword evidence="4 5" id="KW-0472">Membrane</keyword>
<evidence type="ECO:0000313" key="6">
    <source>
        <dbReference type="EMBL" id="GFN74375.1"/>
    </source>
</evidence>
<evidence type="ECO:0000256" key="2">
    <source>
        <dbReference type="ARBA" id="ARBA00022692"/>
    </source>
</evidence>
<dbReference type="PANTHER" id="PTHR47760:SF4">
    <property type="entry name" value="G-PROTEIN COUPLED RECEPTORS FAMILY 1 PROFILE DOMAIN-CONTAINING PROTEIN"/>
    <property type="match status" value="1"/>
</dbReference>
<feature type="transmembrane region" description="Helical" evidence="5">
    <location>
        <begin position="147"/>
        <end position="166"/>
    </location>
</feature>
<dbReference type="EMBL" id="BLXT01000089">
    <property type="protein sequence ID" value="GFN74375.1"/>
    <property type="molecule type" value="Genomic_DNA"/>
</dbReference>
<evidence type="ECO:0000256" key="1">
    <source>
        <dbReference type="ARBA" id="ARBA00004370"/>
    </source>
</evidence>
<feature type="transmembrane region" description="Helical" evidence="5">
    <location>
        <begin position="107"/>
        <end position="127"/>
    </location>
</feature>
<evidence type="ECO:0000256" key="3">
    <source>
        <dbReference type="ARBA" id="ARBA00022989"/>
    </source>
</evidence>
<dbReference type="AlphaFoldDB" id="A0AAV3WW69"/>
<reference evidence="6 7" key="1">
    <citation type="journal article" date="2021" name="Elife">
        <title>Chloroplast acquisition without the gene transfer in kleptoplastic sea slugs, Plakobranchus ocellatus.</title>
        <authorList>
            <person name="Maeda T."/>
            <person name="Takahashi S."/>
            <person name="Yoshida T."/>
            <person name="Shimamura S."/>
            <person name="Takaki Y."/>
            <person name="Nagai Y."/>
            <person name="Toyoda A."/>
            <person name="Suzuki Y."/>
            <person name="Arimoto A."/>
            <person name="Ishii H."/>
            <person name="Satoh N."/>
            <person name="Nishiyama T."/>
            <person name="Hasebe M."/>
            <person name="Maruyama T."/>
            <person name="Minagawa J."/>
            <person name="Obokata J."/>
            <person name="Shigenobu S."/>
        </authorList>
    </citation>
    <scope>NUCLEOTIDE SEQUENCE [LARGE SCALE GENOMIC DNA]</scope>
</reference>
<evidence type="ECO:0000256" key="4">
    <source>
        <dbReference type="ARBA" id="ARBA00023136"/>
    </source>
</evidence>
<dbReference type="InterPro" id="IPR053093">
    <property type="entry name" value="GPCR-like"/>
</dbReference>
<organism evidence="6 7">
    <name type="scientific">Plakobranchus ocellatus</name>
    <dbReference type="NCBI Taxonomy" id="259542"/>
    <lineage>
        <taxon>Eukaryota</taxon>
        <taxon>Metazoa</taxon>
        <taxon>Spiralia</taxon>
        <taxon>Lophotrochozoa</taxon>
        <taxon>Mollusca</taxon>
        <taxon>Gastropoda</taxon>
        <taxon>Heterobranchia</taxon>
        <taxon>Euthyneura</taxon>
        <taxon>Panpulmonata</taxon>
        <taxon>Sacoglossa</taxon>
        <taxon>Placobranchoidea</taxon>
        <taxon>Plakobranchidae</taxon>
        <taxon>Plakobranchus</taxon>
    </lineage>
</organism>
<feature type="transmembrane region" description="Helical" evidence="5">
    <location>
        <begin position="80"/>
        <end position="100"/>
    </location>
</feature>
<keyword evidence="3 5" id="KW-1133">Transmembrane helix</keyword>
<dbReference type="GO" id="GO:0016020">
    <property type="term" value="C:membrane"/>
    <property type="evidence" value="ECO:0007669"/>
    <property type="project" value="UniProtKB-SubCell"/>
</dbReference>
<keyword evidence="7" id="KW-1185">Reference proteome</keyword>
<proteinExistence type="predicted"/>
<sequence length="196" mass="22287">MAQYIGLIETMTTTPFPWSEDLLTFVESSNISEETTAASNCLTNFTLNSTLACSNTSATLNCQPVENKPTLRMIVEIQRWIGPPVLIFGILSNILTLLTLRGMDLSPYVHLSWLAIADLSGLVLILIDHYNDPSDRQWMMFRIYVYYPLSNLAAMMGVWIMVLVTLERCIFIRYMMAPLWCTPSRARAKVGQRPHF</sequence>
<evidence type="ECO:0000256" key="5">
    <source>
        <dbReference type="SAM" id="Phobius"/>
    </source>
</evidence>
<dbReference type="SUPFAM" id="SSF81321">
    <property type="entry name" value="Family A G protein-coupled receptor-like"/>
    <property type="match status" value="1"/>
</dbReference>
<name>A0AAV3WW69_9GAST</name>
<gene>
    <name evidence="6" type="ORF">PoB_000088100</name>
</gene>
<dbReference type="PANTHER" id="PTHR47760">
    <property type="entry name" value="G-PROTEIN COUPLED RECEPTOR B0563.6-LIKE PROTEIN-RELATED"/>
    <property type="match status" value="1"/>
</dbReference>
<accession>A0AAV3WW69</accession>
<comment type="subcellular location">
    <subcellularLocation>
        <location evidence="1">Membrane</location>
    </subcellularLocation>
</comment>
<keyword evidence="2 5" id="KW-0812">Transmembrane</keyword>
<dbReference type="InterPro" id="IPR000276">
    <property type="entry name" value="GPCR_Rhodpsn"/>
</dbReference>
<dbReference type="Gene3D" id="1.20.1070.10">
    <property type="entry name" value="Rhodopsin 7-helix transmembrane proteins"/>
    <property type="match status" value="1"/>
</dbReference>
<comment type="caution">
    <text evidence="6">The sequence shown here is derived from an EMBL/GenBank/DDBJ whole genome shotgun (WGS) entry which is preliminary data.</text>
</comment>
<keyword evidence="6" id="KW-0675">Receptor</keyword>
<dbReference type="Proteomes" id="UP000735302">
    <property type="component" value="Unassembled WGS sequence"/>
</dbReference>
<evidence type="ECO:0000313" key="7">
    <source>
        <dbReference type="Proteomes" id="UP000735302"/>
    </source>
</evidence>